<dbReference type="STRING" id="554065.E1ZT76"/>
<dbReference type="EMBL" id="GL433870">
    <property type="protein sequence ID" value="EFN50982.1"/>
    <property type="molecule type" value="Genomic_DNA"/>
</dbReference>
<evidence type="ECO:0000256" key="1">
    <source>
        <dbReference type="ARBA" id="ARBA00022490"/>
    </source>
</evidence>
<evidence type="ECO:0000256" key="7">
    <source>
        <dbReference type="SAM" id="MobiDB-lite"/>
    </source>
</evidence>
<dbReference type="Gene3D" id="3.40.50.620">
    <property type="entry name" value="HUPs"/>
    <property type="match status" value="1"/>
</dbReference>
<evidence type="ECO:0000313" key="11">
    <source>
        <dbReference type="Proteomes" id="UP000008141"/>
    </source>
</evidence>
<dbReference type="InterPro" id="IPR014729">
    <property type="entry name" value="Rossmann-like_a/b/a_fold"/>
</dbReference>
<dbReference type="InterPro" id="IPR000541">
    <property type="entry name" value="Ncs6/Tuc1/Ctu1"/>
</dbReference>
<organism evidence="11">
    <name type="scientific">Chlorella variabilis</name>
    <name type="common">Green alga</name>
    <dbReference type="NCBI Taxonomy" id="554065"/>
    <lineage>
        <taxon>Eukaryota</taxon>
        <taxon>Viridiplantae</taxon>
        <taxon>Chlorophyta</taxon>
        <taxon>core chlorophytes</taxon>
        <taxon>Trebouxiophyceae</taxon>
        <taxon>Chlorellales</taxon>
        <taxon>Chlorellaceae</taxon>
        <taxon>Chlorella clade</taxon>
        <taxon>Chlorella</taxon>
    </lineage>
</organism>
<keyword evidence="4 6" id="KW-0819">tRNA processing</keyword>
<dbReference type="GO" id="GO:0002144">
    <property type="term" value="C:cytosolic tRNA wobble base thiouridylase complex"/>
    <property type="evidence" value="ECO:0007669"/>
    <property type="project" value="TreeGrafter"/>
</dbReference>
<dbReference type="FunFam" id="3.40.50.620:FF:000054">
    <property type="entry name" value="Cytoplasmic tRNA 2-thiolation protein 1"/>
    <property type="match status" value="1"/>
</dbReference>
<feature type="domain" description="Cytoplasmic tRNA 2-thiolation protein 1 C-terminal" evidence="9">
    <location>
        <begin position="292"/>
        <end position="322"/>
    </location>
</feature>
<proteinExistence type="inferred from homology"/>
<dbReference type="GO" id="GO:0032447">
    <property type="term" value="P:protein urmylation"/>
    <property type="evidence" value="ECO:0007669"/>
    <property type="project" value="UniProtKB-UniRule"/>
</dbReference>
<dbReference type="GO" id="GO:0002143">
    <property type="term" value="P:tRNA wobble position uridine thiolation"/>
    <property type="evidence" value="ECO:0007669"/>
    <property type="project" value="TreeGrafter"/>
</dbReference>
<evidence type="ECO:0000256" key="5">
    <source>
        <dbReference type="ARBA" id="ARBA00022884"/>
    </source>
</evidence>
<evidence type="ECO:0000313" key="10">
    <source>
        <dbReference type="EMBL" id="EFN50982.1"/>
    </source>
</evidence>
<keyword evidence="3 6" id="KW-0808">Transferase</keyword>
<name>E1ZT76_CHLVA</name>
<evidence type="ECO:0000256" key="4">
    <source>
        <dbReference type="ARBA" id="ARBA00022694"/>
    </source>
</evidence>
<dbReference type="CDD" id="cd01713">
    <property type="entry name" value="CTU1-like"/>
    <property type="match status" value="1"/>
</dbReference>
<keyword evidence="2 6" id="KW-0820">tRNA-binding</keyword>
<dbReference type="InterPro" id="IPR011063">
    <property type="entry name" value="TilS/TtcA_N"/>
</dbReference>
<dbReference type="OMA" id="KPVRGIC"/>
<protein>
    <recommendedName>
        <fullName evidence="6">Cytoplasmic tRNA 2-thiolation protein 1</fullName>
        <ecNumber evidence="6">2.7.7.-</ecNumber>
    </recommendedName>
    <alternativeName>
        <fullName evidence="6">Cytoplasmic tRNA adenylyltransferase 1</fullName>
    </alternativeName>
</protein>
<comment type="function">
    <text evidence="6">Plays a central role in 2-thiolation of mcm(5)S(2)U at tRNA wobble positions of tRNA(Lys), tRNA(Glu) and tRNA(Gln). Directly binds tRNAs and probably acts by catalyzing adenylation of tRNAs, an intermediate required for 2-thiolation. It is unclear whether it acts as a sulfurtransferase that transfers sulfur from thiocarboxylated URM1 onto the uridine of tRNAs at wobble position.</text>
</comment>
<dbReference type="PANTHER" id="PTHR11807:SF12">
    <property type="entry name" value="CYTOPLASMIC TRNA 2-THIOLATION PROTEIN 1"/>
    <property type="match status" value="1"/>
</dbReference>
<dbReference type="InterPro" id="IPR056369">
    <property type="entry name" value="CTU1-like_ATP-bd"/>
</dbReference>
<dbReference type="InterPro" id="IPR032442">
    <property type="entry name" value="CTU1_C"/>
</dbReference>
<dbReference type="Pfam" id="PF16503">
    <property type="entry name" value="zn-ribbon_14"/>
    <property type="match status" value="1"/>
</dbReference>
<keyword evidence="11" id="KW-1185">Reference proteome</keyword>
<dbReference type="PANTHER" id="PTHR11807">
    <property type="entry name" value="ATPASES OF THE PP SUPERFAMILY-RELATED"/>
    <property type="match status" value="1"/>
</dbReference>
<dbReference type="Proteomes" id="UP000008141">
    <property type="component" value="Unassembled WGS sequence"/>
</dbReference>
<dbReference type="InParanoid" id="E1ZT76"/>
<accession>E1ZT76</accession>
<feature type="region of interest" description="Disordered" evidence="7">
    <location>
        <begin position="326"/>
        <end position="346"/>
    </location>
</feature>
<gene>
    <name evidence="6" type="primary">NCS6</name>
    <name evidence="6" type="synonym">CTU1</name>
    <name evidence="10" type="ORF">CHLNCDRAFT_141632</name>
</gene>
<sequence>MVKLCCHCGQQRAVLRRPKTFEQLCRECFYAALEEEVHQTIVGARLFRPGERVAVAASGGKDSTVLAHMMTTLNQRHGYGLDLFLLSIDEGISGYRDDSLDTVKRNEAQYQIPLHVFSYKDLYGWTMDEIVREIGTRSNCTFCGVFRRQALDRGAALVGAHKIATGHNADDVAETVLLNIIRGDVPRLGRCANIITGEDSSLPRVKPFKYTYEKEIVMYAYFKRLDYFSTECIYAPYAARGFAREFVKDLEAARPSAIVDLIRSAERFRVPGASGSGTGGTGGKGTALPQPGSCQRCGYISSQPVCKACMLLEGLNKGLPRLGVSRTKRAPKAAPEAAAASSGGGGGDGGAGACASTQCAAGCSCQQQRQAGAAADQPGGGGSGSAAAACCGGGGCGGSASTRGAAAPAAAAGEAAAALEDAPLAAALASAAGAAGIREAAEAGGGHAYLQNKSSIESHPSARQLAQ</sequence>
<dbReference type="KEGG" id="cvr:CHLNCDRAFT_141632"/>
<dbReference type="Pfam" id="PF01171">
    <property type="entry name" value="ATP_bind_3"/>
    <property type="match status" value="1"/>
</dbReference>
<dbReference type="HAMAP" id="MF_03053">
    <property type="entry name" value="CTU1"/>
    <property type="match status" value="1"/>
</dbReference>
<dbReference type="SUPFAM" id="SSF52402">
    <property type="entry name" value="Adenine nucleotide alpha hydrolases-like"/>
    <property type="match status" value="1"/>
</dbReference>
<evidence type="ECO:0000256" key="2">
    <source>
        <dbReference type="ARBA" id="ARBA00022555"/>
    </source>
</evidence>
<dbReference type="UniPathway" id="UPA00988"/>
<dbReference type="GeneID" id="17350381"/>
<dbReference type="OrthoDB" id="198857at2759"/>
<dbReference type="GO" id="GO:0016779">
    <property type="term" value="F:nucleotidyltransferase activity"/>
    <property type="evidence" value="ECO:0007669"/>
    <property type="project" value="UniProtKB-UniRule"/>
</dbReference>
<comment type="subcellular location">
    <subcellularLocation>
        <location evidence="6">Cytoplasm</location>
    </subcellularLocation>
</comment>
<evidence type="ECO:0000259" key="8">
    <source>
        <dbReference type="Pfam" id="PF01171"/>
    </source>
</evidence>
<dbReference type="EC" id="2.7.7.-" evidence="6"/>
<dbReference type="GO" id="GO:0000049">
    <property type="term" value="F:tRNA binding"/>
    <property type="evidence" value="ECO:0007669"/>
    <property type="project" value="UniProtKB-UniRule"/>
</dbReference>
<keyword evidence="5 6" id="KW-0694">RNA-binding</keyword>
<dbReference type="GO" id="GO:0005739">
    <property type="term" value="C:mitochondrion"/>
    <property type="evidence" value="ECO:0007669"/>
    <property type="project" value="TreeGrafter"/>
</dbReference>
<reference evidence="10 11" key="1">
    <citation type="journal article" date="2010" name="Plant Cell">
        <title>The Chlorella variabilis NC64A genome reveals adaptation to photosymbiosis, coevolution with viruses, and cryptic sex.</title>
        <authorList>
            <person name="Blanc G."/>
            <person name="Duncan G."/>
            <person name="Agarkova I."/>
            <person name="Borodovsky M."/>
            <person name="Gurnon J."/>
            <person name="Kuo A."/>
            <person name="Lindquist E."/>
            <person name="Lucas S."/>
            <person name="Pangilinan J."/>
            <person name="Polle J."/>
            <person name="Salamov A."/>
            <person name="Terry A."/>
            <person name="Yamada T."/>
            <person name="Dunigan D.D."/>
            <person name="Grigoriev I.V."/>
            <person name="Claverie J.M."/>
            <person name="Van Etten J.L."/>
        </authorList>
    </citation>
    <scope>NUCLEOTIDE SEQUENCE [LARGE SCALE GENOMIC DNA]</scope>
    <source>
        <strain evidence="10 11">NC64A</strain>
    </source>
</reference>
<dbReference type="eggNOG" id="KOG2840">
    <property type="taxonomic scope" value="Eukaryota"/>
</dbReference>
<evidence type="ECO:0000259" key="9">
    <source>
        <dbReference type="Pfam" id="PF16503"/>
    </source>
</evidence>
<keyword evidence="1 6" id="KW-0963">Cytoplasm</keyword>
<evidence type="ECO:0000256" key="3">
    <source>
        <dbReference type="ARBA" id="ARBA00022679"/>
    </source>
</evidence>
<feature type="domain" description="tRNA(Ile)-lysidine/2-thiocytidine synthase N-terminal" evidence="8">
    <location>
        <begin position="53"/>
        <end position="230"/>
    </location>
</feature>
<dbReference type="AlphaFoldDB" id="E1ZT76"/>
<comment type="pathway">
    <text evidence="6">tRNA modification; 5-methoxycarbonylmethyl-2-thiouridine-tRNA biosynthesis.</text>
</comment>
<evidence type="ECO:0000256" key="6">
    <source>
        <dbReference type="HAMAP-Rule" id="MF_03053"/>
    </source>
</evidence>
<comment type="similarity">
    <text evidence="6">Belongs to the TtcA family. CTU1/NCS6/ATPBD3 subfamily.</text>
</comment>
<dbReference type="FunCoup" id="E1ZT76">
    <property type="interactions" value="1462"/>
</dbReference>
<dbReference type="RefSeq" id="XP_005843084.1">
    <property type="nucleotide sequence ID" value="XM_005843022.1"/>
</dbReference>